<gene>
    <name evidence="2" type="ORF">ACD_2C00229G0002</name>
</gene>
<keyword evidence="1" id="KW-0472">Membrane</keyword>
<proteinExistence type="predicted"/>
<evidence type="ECO:0000313" key="2">
    <source>
        <dbReference type="EMBL" id="EKE29102.1"/>
    </source>
</evidence>
<protein>
    <submittedName>
        <fullName evidence="2">Uncharacterized protein</fullName>
    </submittedName>
</protein>
<evidence type="ECO:0000256" key="1">
    <source>
        <dbReference type="SAM" id="Phobius"/>
    </source>
</evidence>
<accession>K2G470</accession>
<reference evidence="2" key="1">
    <citation type="journal article" date="2012" name="Science">
        <title>Fermentation, hydrogen, and sulfur metabolism in multiple uncultivated bacterial phyla.</title>
        <authorList>
            <person name="Wrighton K.C."/>
            <person name="Thomas B.C."/>
            <person name="Sharon I."/>
            <person name="Miller C.S."/>
            <person name="Castelle C.J."/>
            <person name="VerBerkmoes N.C."/>
            <person name="Wilkins M.J."/>
            <person name="Hettich R.L."/>
            <person name="Lipton M.S."/>
            <person name="Williams K.H."/>
            <person name="Long P.E."/>
            <person name="Banfield J.F."/>
        </authorList>
    </citation>
    <scope>NUCLEOTIDE SEQUENCE [LARGE SCALE GENOMIC DNA]</scope>
</reference>
<name>K2G470_9BACT</name>
<keyword evidence="1" id="KW-1133">Transmembrane helix</keyword>
<dbReference type="EMBL" id="AMFJ01000229">
    <property type="protein sequence ID" value="EKE29102.1"/>
    <property type="molecule type" value="Genomic_DNA"/>
</dbReference>
<dbReference type="AlphaFoldDB" id="K2G470"/>
<feature type="transmembrane region" description="Helical" evidence="1">
    <location>
        <begin position="12"/>
        <end position="31"/>
    </location>
</feature>
<organism evidence="2">
    <name type="scientific">uncultured bacterium</name>
    <name type="common">gcode 4</name>
    <dbReference type="NCBI Taxonomy" id="1234023"/>
    <lineage>
        <taxon>Bacteria</taxon>
        <taxon>environmental samples</taxon>
    </lineage>
</organism>
<comment type="caution">
    <text evidence="2">The sequence shown here is derived from an EMBL/GenBank/DDBJ whole genome shotgun (WGS) entry which is preliminary data.</text>
</comment>
<keyword evidence="1" id="KW-0812">Transmembrane</keyword>
<sequence length="361" mass="40635">MRYSTVIGYSRIVITSLIVLAFLVFVCSIHGCGCGGIEYSSGIQGEIAVTTLPSPDAPSKVLGIGQAMDEGKDVLIFRQTRKVDSLPLNERNFFFISKVMESYRPDVKVIEIPNSVTYPQGDYYSVIMDHFPGNGYGVIKNEDGSFKLYTSTFGYSEKYDEMVVPVIESIEKVLGPCSFDKRRLILSNSKYAEYTKAMKEKKNIIFYCFANCCNSFLPAEQASLERKLKENFSSAAGLVKIDHKAYIDPANELYSQCESIVSVYNSKTRQISPAFVSGSDTIANVRKLLAERWSDIIRQETWISQLTHANALEATIKACRTHPAELWRKFRGSSCNARRRCHQAWGSSAEDRSSKSWRAPW</sequence>